<dbReference type="PATRIC" id="fig|1002809.3.peg.3651"/>
<keyword evidence="3" id="KW-1185">Reference proteome</keyword>
<protein>
    <submittedName>
        <fullName evidence="2">Uncharacterized protein</fullName>
    </submittedName>
</protein>
<dbReference type="HOGENOM" id="CLU_3205381_0_0_9"/>
<evidence type="ECO:0000313" key="3">
    <source>
        <dbReference type="Proteomes" id="UP000006691"/>
    </source>
</evidence>
<feature type="compositionally biased region" description="Polar residues" evidence="1">
    <location>
        <begin position="36"/>
        <end position="45"/>
    </location>
</feature>
<dbReference type="RefSeq" id="WP_014824892.1">
    <property type="nucleotide sequence ID" value="NC_018065.1"/>
</dbReference>
<dbReference type="KEGG" id="siv:SSIL_3605"/>
<feature type="region of interest" description="Disordered" evidence="1">
    <location>
        <begin position="26"/>
        <end position="45"/>
    </location>
</feature>
<dbReference type="STRING" id="1002809.SSIL_3605"/>
<evidence type="ECO:0000256" key="1">
    <source>
        <dbReference type="SAM" id="MobiDB-lite"/>
    </source>
</evidence>
<evidence type="ECO:0000313" key="2">
    <source>
        <dbReference type="EMBL" id="BAK18028.1"/>
    </source>
</evidence>
<accession>F2F9N0</accession>
<gene>
    <name evidence="2" type="ordered locus">SSIL_3605</name>
</gene>
<organism evidence="2 3">
    <name type="scientific">Solibacillus silvestris (strain StLB046)</name>
    <name type="common">Bacillus silvestris</name>
    <dbReference type="NCBI Taxonomy" id="1002809"/>
    <lineage>
        <taxon>Bacteria</taxon>
        <taxon>Bacillati</taxon>
        <taxon>Bacillota</taxon>
        <taxon>Bacilli</taxon>
        <taxon>Bacillales</taxon>
        <taxon>Caryophanaceae</taxon>
        <taxon>Solibacillus</taxon>
    </lineage>
</organism>
<dbReference type="Proteomes" id="UP000006691">
    <property type="component" value="Chromosome"/>
</dbReference>
<reference evidence="3" key="1">
    <citation type="submission" date="2011-04" db="EMBL/GenBank/DDBJ databases">
        <title>Genome sequence of Solibacillus silvestris StLB046.</title>
        <authorList>
            <person name="Morohoshi T."/>
            <person name="Someya N."/>
            <person name="Ikeda T."/>
        </authorList>
    </citation>
    <scope>NUCLEOTIDE SEQUENCE [LARGE SCALE GENOMIC DNA]</scope>
    <source>
        <strain evidence="3">StLB046</strain>
    </source>
</reference>
<name>F2F9N0_SOLSS</name>
<dbReference type="AlphaFoldDB" id="F2F9N0"/>
<proteinExistence type="predicted"/>
<dbReference type="EMBL" id="AP012157">
    <property type="protein sequence ID" value="BAK18028.1"/>
    <property type="molecule type" value="Genomic_DNA"/>
</dbReference>
<sequence>MSTLLKSTFETYLFDEEVEFELAEQQEVTESEERTQYPQGFFSSL</sequence>
<reference evidence="2 3" key="2">
    <citation type="journal article" date="2012" name="J. Biosci. Bioeng.">
        <title>Complete genome sequence and characterization of the N-acylhomoserine lactone-degrading gene of the potato leaf-associated Solibacillus silvestris.</title>
        <authorList>
            <person name="Morohoshi T."/>
            <person name="Tominaga Y."/>
            <person name="Someya N."/>
            <person name="Ikeda T."/>
        </authorList>
    </citation>
    <scope>NUCLEOTIDE SEQUENCE [LARGE SCALE GENOMIC DNA]</scope>
    <source>
        <strain evidence="2 3">StLB046</strain>
    </source>
</reference>